<organism evidence="2 3">
    <name type="scientific">Paracoccidioides brasiliensis</name>
    <dbReference type="NCBI Taxonomy" id="121759"/>
    <lineage>
        <taxon>Eukaryota</taxon>
        <taxon>Fungi</taxon>
        <taxon>Dikarya</taxon>
        <taxon>Ascomycota</taxon>
        <taxon>Pezizomycotina</taxon>
        <taxon>Eurotiomycetes</taxon>
        <taxon>Eurotiomycetidae</taxon>
        <taxon>Onygenales</taxon>
        <taxon>Ajellomycetaceae</taxon>
        <taxon>Paracoccidioides</taxon>
    </lineage>
</organism>
<dbReference type="EMBL" id="LZYO01000481">
    <property type="protein sequence ID" value="ODH13463.1"/>
    <property type="molecule type" value="Genomic_DNA"/>
</dbReference>
<evidence type="ECO:0000313" key="2">
    <source>
        <dbReference type="EMBL" id="ODH13463.1"/>
    </source>
</evidence>
<evidence type="ECO:0000256" key="1">
    <source>
        <dbReference type="SAM" id="MobiDB-lite"/>
    </source>
</evidence>
<evidence type="ECO:0000313" key="3">
    <source>
        <dbReference type="Proteomes" id="UP000242814"/>
    </source>
</evidence>
<dbReference type="VEuPathDB" id="FungiDB:PABG_06927"/>
<protein>
    <submittedName>
        <fullName evidence="2">Uncharacterized protein</fullName>
    </submittedName>
</protein>
<dbReference type="AlphaFoldDB" id="A0A1D2J5A3"/>
<reference evidence="2 3" key="1">
    <citation type="submission" date="2016-06" db="EMBL/GenBank/DDBJ databases">
        <authorList>
            <person name="Kjaerup R.B."/>
            <person name="Dalgaard T.S."/>
            <person name="Juul-Madsen H.R."/>
        </authorList>
    </citation>
    <scope>NUCLEOTIDE SEQUENCE [LARGE SCALE GENOMIC DNA]</scope>
    <source>
        <strain evidence="2 3">Pb300</strain>
    </source>
</reference>
<gene>
    <name evidence="2" type="ORF">ACO22_07236</name>
</gene>
<sequence>MKLSADTAAPSQGRSETWTKSHPTNRNGTKRCKRMAFNSAPSSKCAWKPEKKRPKDASTYIANLEYFFNEDHSDDAARLISRNMLGLDKLKTLYRIICTPKEPRRRTPPEFFGTLADGLGPFSMLVNFVRPTSG</sequence>
<accession>A0A1D2J5A3</accession>
<feature type="compositionally biased region" description="Polar residues" evidence="1">
    <location>
        <begin position="9"/>
        <end position="27"/>
    </location>
</feature>
<dbReference type="Proteomes" id="UP000242814">
    <property type="component" value="Unassembled WGS sequence"/>
</dbReference>
<proteinExistence type="predicted"/>
<name>A0A1D2J5A3_PARBR</name>
<feature type="region of interest" description="Disordered" evidence="1">
    <location>
        <begin position="1"/>
        <end position="32"/>
    </location>
</feature>
<comment type="caution">
    <text evidence="2">The sequence shown here is derived from an EMBL/GenBank/DDBJ whole genome shotgun (WGS) entry which is preliminary data.</text>
</comment>